<reference evidence="2 3" key="1">
    <citation type="submission" date="2024-09" db="EMBL/GenBank/DDBJ databases">
        <authorList>
            <person name="Sun Q."/>
            <person name="Mori K."/>
        </authorList>
    </citation>
    <scope>NUCLEOTIDE SEQUENCE [LARGE SCALE GENOMIC DNA]</scope>
    <source>
        <strain evidence="2 3">CCM 7659</strain>
    </source>
</reference>
<dbReference type="PROSITE" id="PS50943">
    <property type="entry name" value="HTH_CROC1"/>
    <property type="match status" value="1"/>
</dbReference>
<dbReference type="InterPro" id="IPR001387">
    <property type="entry name" value="Cro/C1-type_HTH"/>
</dbReference>
<dbReference type="SUPFAM" id="SSF47413">
    <property type="entry name" value="lambda repressor-like DNA-binding domains"/>
    <property type="match status" value="1"/>
</dbReference>
<proteinExistence type="predicted"/>
<dbReference type="Gene3D" id="1.10.260.40">
    <property type="entry name" value="lambda repressor-like DNA-binding domains"/>
    <property type="match status" value="1"/>
</dbReference>
<dbReference type="EMBL" id="JBHMDY010000001">
    <property type="protein sequence ID" value="MFB9258584.1"/>
    <property type="molecule type" value="Genomic_DNA"/>
</dbReference>
<feature type="domain" description="HTH cro/C1-type" evidence="1">
    <location>
        <begin position="25"/>
        <end position="86"/>
    </location>
</feature>
<dbReference type="Pfam" id="PF01381">
    <property type="entry name" value="HTH_3"/>
    <property type="match status" value="1"/>
</dbReference>
<name>A0ABV5JPA7_9ACTN</name>
<sequence>MESGYDGVSAADWADELTRRVGDAMRTRRNELGISAAAVADRTKRLGYPITRSTIAKIESGSRASKLDLTELLILALALQTTPAALMFSDAPDGESRVFPAAPPFPSGDSYEWWCGETVGAGIWDVEHDRDSLARVSSLRRLIRIRNAKHREQLRLYRAQGKGYGDSPLLLELDEDEVEAARQAARDGWTVKGYGEHDDG</sequence>
<dbReference type="CDD" id="cd00093">
    <property type="entry name" value="HTH_XRE"/>
    <property type="match status" value="1"/>
</dbReference>
<evidence type="ECO:0000313" key="2">
    <source>
        <dbReference type="EMBL" id="MFB9258584.1"/>
    </source>
</evidence>
<accession>A0ABV5JPA7</accession>
<dbReference type="RefSeq" id="WP_182632692.1">
    <property type="nucleotide sequence ID" value="NZ_JAALDM010000175.1"/>
</dbReference>
<dbReference type="SMART" id="SM00530">
    <property type="entry name" value="HTH_XRE"/>
    <property type="match status" value="1"/>
</dbReference>
<gene>
    <name evidence="2" type="ORF">ACFFVD_02085</name>
</gene>
<protein>
    <submittedName>
        <fullName evidence="2">Helix-turn-helix domain-containing protein</fullName>
    </submittedName>
</protein>
<comment type="caution">
    <text evidence="2">The sequence shown here is derived from an EMBL/GenBank/DDBJ whole genome shotgun (WGS) entry which is preliminary data.</text>
</comment>
<organism evidence="2 3">
    <name type="scientific">Dietzia aerolata</name>
    <dbReference type="NCBI Taxonomy" id="595984"/>
    <lineage>
        <taxon>Bacteria</taxon>
        <taxon>Bacillati</taxon>
        <taxon>Actinomycetota</taxon>
        <taxon>Actinomycetes</taxon>
        <taxon>Mycobacteriales</taxon>
        <taxon>Dietziaceae</taxon>
        <taxon>Dietzia</taxon>
    </lineage>
</organism>
<evidence type="ECO:0000313" key="3">
    <source>
        <dbReference type="Proteomes" id="UP001589700"/>
    </source>
</evidence>
<keyword evidence="3" id="KW-1185">Reference proteome</keyword>
<dbReference type="InterPro" id="IPR010982">
    <property type="entry name" value="Lambda_DNA-bd_dom_sf"/>
</dbReference>
<dbReference type="Proteomes" id="UP001589700">
    <property type="component" value="Unassembled WGS sequence"/>
</dbReference>
<evidence type="ECO:0000259" key="1">
    <source>
        <dbReference type="PROSITE" id="PS50943"/>
    </source>
</evidence>